<gene>
    <name evidence="2" type="ORF">S01H1_58193</name>
</gene>
<organism evidence="2">
    <name type="scientific">marine sediment metagenome</name>
    <dbReference type="NCBI Taxonomy" id="412755"/>
    <lineage>
        <taxon>unclassified sequences</taxon>
        <taxon>metagenomes</taxon>
        <taxon>ecological metagenomes</taxon>
    </lineage>
</organism>
<dbReference type="PANTHER" id="PTHR43060:SF15">
    <property type="entry name" value="3-HYDROXYISOBUTYRATE DEHYDROGENASE-LIKE 1, MITOCHONDRIAL-RELATED"/>
    <property type="match status" value="1"/>
</dbReference>
<feature type="non-terminal residue" evidence="2">
    <location>
        <position position="76"/>
    </location>
</feature>
<dbReference type="GO" id="GO:0050661">
    <property type="term" value="F:NADP binding"/>
    <property type="evidence" value="ECO:0007669"/>
    <property type="project" value="InterPro"/>
</dbReference>
<proteinExistence type="predicted"/>
<dbReference type="Gene3D" id="3.40.50.720">
    <property type="entry name" value="NAD(P)-binding Rossmann-like Domain"/>
    <property type="match status" value="1"/>
</dbReference>
<dbReference type="InterPro" id="IPR036291">
    <property type="entry name" value="NAD(P)-bd_dom_sf"/>
</dbReference>
<dbReference type="PANTHER" id="PTHR43060">
    <property type="entry name" value="3-HYDROXYISOBUTYRATE DEHYDROGENASE-LIKE 1, MITOCHONDRIAL-RELATED"/>
    <property type="match status" value="1"/>
</dbReference>
<comment type="caution">
    <text evidence="2">The sequence shown here is derived from an EMBL/GenBank/DDBJ whole genome shotgun (WGS) entry which is preliminary data.</text>
</comment>
<dbReference type="AlphaFoldDB" id="X0W2U2"/>
<reference evidence="2" key="1">
    <citation type="journal article" date="2014" name="Front. Microbiol.">
        <title>High frequency of phylogenetically diverse reductive dehalogenase-homologous genes in deep subseafloor sedimentary metagenomes.</title>
        <authorList>
            <person name="Kawai M."/>
            <person name="Futagami T."/>
            <person name="Toyoda A."/>
            <person name="Takaki Y."/>
            <person name="Nishi S."/>
            <person name="Hori S."/>
            <person name="Arai W."/>
            <person name="Tsubouchi T."/>
            <person name="Morono Y."/>
            <person name="Uchiyama I."/>
            <person name="Ito T."/>
            <person name="Fujiyama A."/>
            <person name="Inagaki F."/>
            <person name="Takami H."/>
        </authorList>
    </citation>
    <scope>NUCLEOTIDE SEQUENCE</scope>
    <source>
        <strain evidence="2">Expedition CK06-06</strain>
    </source>
</reference>
<evidence type="ECO:0000259" key="1">
    <source>
        <dbReference type="Pfam" id="PF03446"/>
    </source>
</evidence>
<dbReference type="EMBL" id="BARS01038001">
    <property type="protein sequence ID" value="GAG17662.1"/>
    <property type="molecule type" value="Genomic_DNA"/>
</dbReference>
<dbReference type="Pfam" id="PF03446">
    <property type="entry name" value="NAD_binding_2"/>
    <property type="match status" value="1"/>
</dbReference>
<feature type="domain" description="6-phosphogluconate dehydrogenase NADP-binding" evidence="1">
    <location>
        <begin position="1"/>
        <end position="75"/>
    </location>
</feature>
<accession>X0W2U2</accession>
<dbReference type="InterPro" id="IPR006115">
    <property type="entry name" value="6PGDH_NADP-bd"/>
</dbReference>
<evidence type="ECO:0000313" key="2">
    <source>
        <dbReference type="EMBL" id="GAG17662.1"/>
    </source>
</evidence>
<protein>
    <recommendedName>
        <fullName evidence="1">6-phosphogluconate dehydrogenase NADP-binding domain-containing protein</fullName>
    </recommendedName>
</protein>
<name>X0W2U2_9ZZZZ</name>
<sequence length="76" mass="7668">MGAPMAGHVLKAGYAVKLFNRTKCKAESLLSAGADWADSPAACAEGCEVVFSMVGYPGDVEAVHLGAEGVAASVEP</sequence>
<dbReference type="SUPFAM" id="SSF51735">
    <property type="entry name" value="NAD(P)-binding Rossmann-fold domains"/>
    <property type="match status" value="1"/>
</dbReference>